<gene>
    <name evidence="2" type="ORF">S01H4_40180</name>
</gene>
<proteinExistence type="predicted"/>
<protein>
    <submittedName>
        <fullName evidence="2">Uncharacterized protein</fullName>
    </submittedName>
</protein>
<feature type="transmembrane region" description="Helical" evidence="1">
    <location>
        <begin position="12"/>
        <end position="29"/>
    </location>
</feature>
<evidence type="ECO:0000256" key="1">
    <source>
        <dbReference type="SAM" id="Phobius"/>
    </source>
</evidence>
<keyword evidence="1" id="KW-0472">Membrane</keyword>
<dbReference type="AlphaFoldDB" id="X1D834"/>
<accession>X1D834</accession>
<keyword evidence="1" id="KW-1133">Transmembrane helix</keyword>
<reference evidence="2" key="1">
    <citation type="journal article" date="2014" name="Front. Microbiol.">
        <title>High frequency of phylogenetically diverse reductive dehalogenase-homologous genes in deep subseafloor sedimentary metagenomes.</title>
        <authorList>
            <person name="Kawai M."/>
            <person name="Futagami T."/>
            <person name="Toyoda A."/>
            <person name="Takaki Y."/>
            <person name="Nishi S."/>
            <person name="Hori S."/>
            <person name="Arai W."/>
            <person name="Tsubouchi T."/>
            <person name="Morono Y."/>
            <person name="Uchiyama I."/>
            <person name="Ito T."/>
            <person name="Fujiyama A."/>
            <person name="Inagaki F."/>
            <person name="Takami H."/>
        </authorList>
    </citation>
    <scope>NUCLEOTIDE SEQUENCE</scope>
    <source>
        <strain evidence="2">Expedition CK06-06</strain>
    </source>
</reference>
<sequence>MCDTMKDATIKACIAMICISILEVGAMTQGINGTGLSLAIGAIAALGGYVIGRGTDRIR</sequence>
<organism evidence="2">
    <name type="scientific">marine sediment metagenome</name>
    <dbReference type="NCBI Taxonomy" id="412755"/>
    <lineage>
        <taxon>unclassified sequences</taxon>
        <taxon>metagenomes</taxon>
        <taxon>ecological metagenomes</taxon>
    </lineage>
</organism>
<keyword evidence="1" id="KW-0812">Transmembrane</keyword>
<dbReference type="EMBL" id="BART01021850">
    <property type="protein sequence ID" value="GAH04440.1"/>
    <property type="molecule type" value="Genomic_DNA"/>
</dbReference>
<feature type="transmembrane region" description="Helical" evidence="1">
    <location>
        <begin position="35"/>
        <end position="52"/>
    </location>
</feature>
<evidence type="ECO:0000313" key="2">
    <source>
        <dbReference type="EMBL" id="GAH04440.1"/>
    </source>
</evidence>
<name>X1D834_9ZZZZ</name>
<comment type="caution">
    <text evidence="2">The sequence shown here is derived from an EMBL/GenBank/DDBJ whole genome shotgun (WGS) entry which is preliminary data.</text>
</comment>